<dbReference type="Proteomes" id="UP001177670">
    <property type="component" value="Unassembled WGS sequence"/>
</dbReference>
<sequence>MEETSTILTNTRHRIRETSKYRSTTRYCNKQILAIVLRARKFSGSKEHNERWSKSWLEQVCNVDHSAHSIYSFESRKIYEGLKSRKLRFEEMCDIWEN</sequence>
<gene>
    <name evidence="1" type="ORF">K0M31_003976</name>
</gene>
<name>A0AA40KP01_9HYME</name>
<keyword evidence="2" id="KW-1185">Reference proteome</keyword>
<evidence type="ECO:0000313" key="1">
    <source>
        <dbReference type="EMBL" id="KAK1127438.1"/>
    </source>
</evidence>
<accession>A0AA40KP01</accession>
<protein>
    <submittedName>
        <fullName evidence="1">Uncharacterized protein</fullName>
    </submittedName>
</protein>
<comment type="caution">
    <text evidence="1">The sequence shown here is derived from an EMBL/GenBank/DDBJ whole genome shotgun (WGS) entry which is preliminary data.</text>
</comment>
<evidence type="ECO:0000313" key="2">
    <source>
        <dbReference type="Proteomes" id="UP001177670"/>
    </source>
</evidence>
<organism evidence="1 2">
    <name type="scientific">Melipona bicolor</name>
    <dbReference type="NCBI Taxonomy" id="60889"/>
    <lineage>
        <taxon>Eukaryota</taxon>
        <taxon>Metazoa</taxon>
        <taxon>Ecdysozoa</taxon>
        <taxon>Arthropoda</taxon>
        <taxon>Hexapoda</taxon>
        <taxon>Insecta</taxon>
        <taxon>Pterygota</taxon>
        <taxon>Neoptera</taxon>
        <taxon>Endopterygota</taxon>
        <taxon>Hymenoptera</taxon>
        <taxon>Apocrita</taxon>
        <taxon>Aculeata</taxon>
        <taxon>Apoidea</taxon>
        <taxon>Anthophila</taxon>
        <taxon>Apidae</taxon>
        <taxon>Melipona</taxon>
    </lineage>
</organism>
<reference evidence="1" key="1">
    <citation type="submission" date="2021-10" db="EMBL/GenBank/DDBJ databases">
        <title>Melipona bicolor Genome sequencing and assembly.</title>
        <authorList>
            <person name="Araujo N.S."/>
            <person name="Arias M.C."/>
        </authorList>
    </citation>
    <scope>NUCLEOTIDE SEQUENCE</scope>
    <source>
        <strain evidence="1">USP_2M_L1-L4_2017</strain>
        <tissue evidence="1">Whole body</tissue>
    </source>
</reference>
<dbReference type="EMBL" id="JAHYIQ010000012">
    <property type="protein sequence ID" value="KAK1127438.1"/>
    <property type="molecule type" value="Genomic_DNA"/>
</dbReference>
<dbReference type="AlphaFoldDB" id="A0AA40KP01"/>
<proteinExistence type="predicted"/>